<evidence type="ECO:0000256" key="4">
    <source>
        <dbReference type="ARBA" id="ARBA00022989"/>
    </source>
</evidence>
<proteinExistence type="predicted"/>
<dbReference type="InterPro" id="IPR020846">
    <property type="entry name" value="MFS_dom"/>
</dbReference>
<evidence type="ECO:0000313" key="8">
    <source>
        <dbReference type="EMBL" id="MFC5653838.1"/>
    </source>
</evidence>
<evidence type="ECO:0000256" key="6">
    <source>
        <dbReference type="SAM" id="Phobius"/>
    </source>
</evidence>
<evidence type="ECO:0000256" key="3">
    <source>
        <dbReference type="ARBA" id="ARBA00022692"/>
    </source>
</evidence>
<dbReference type="InterPro" id="IPR011701">
    <property type="entry name" value="MFS"/>
</dbReference>
<evidence type="ECO:0000313" key="9">
    <source>
        <dbReference type="Proteomes" id="UP001596047"/>
    </source>
</evidence>
<dbReference type="Proteomes" id="UP001596047">
    <property type="component" value="Unassembled WGS sequence"/>
</dbReference>
<keyword evidence="2" id="KW-0813">Transport</keyword>
<reference evidence="9" key="1">
    <citation type="journal article" date="2019" name="Int. J. Syst. Evol. Microbiol.">
        <title>The Global Catalogue of Microorganisms (GCM) 10K type strain sequencing project: providing services to taxonomists for standard genome sequencing and annotation.</title>
        <authorList>
            <consortium name="The Broad Institute Genomics Platform"/>
            <consortium name="The Broad Institute Genome Sequencing Center for Infectious Disease"/>
            <person name="Wu L."/>
            <person name="Ma J."/>
        </authorList>
    </citation>
    <scope>NUCLEOTIDE SEQUENCE [LARGE SCALE GENOMIC DNA]</scope>
    <source>
        <strain evidence="9">CGMCC 1.3240</strain>
    </source>
</reference>
<comment type="subcellular location">
    <subcellularLocation>
        <location evidence="1">Cell membrane</location>
        <topology evidence="1">Multi-pass membrane protein</topology>
    </subcellularLocation>
</comment>
<evidence type="ECO:0000256" key="1">
    <source>
        <dbReference type="ARBA" id="ARBA00004651"/>
    </source>
</evidence>
<name>A0ABW0W8R2_9BACL</name>
<dbReference type="PANTHER" id="PTHR23526">
    <property type="entry name" value="INTEGRAL MEMBRANE TRANSPORT PROTEIN-RELATED"/>
    <property type="match status" value="1"/>
</dbReference>
<protein>
    <submittedName>
        <fullName evidence="8">MFS transporter</fullName>
    </submittedName>
</protein>
<dbReference type="PROSITE" id="PS50850">
    <property type="entry name" value="MFS"/>
    <property type="match status" value="1"/>
</dbReference>
<dbReference type="Pfam" id="PF07690">
    <property type="entry name" value="MFS_1"/>
    <property type="match status" value="1"/>
</dbReference>
<feature type="transmembrane region" description="Helical" evidence="6">
    <location>
        <begin position="23"/>
        <end position="44"/>
    </location>
</feature>
<dbReference type="RefSeq" id="WP_379192837.1">
    <property type="nucleotide sequence ID" value="NZ_JBHSOW010000137.1"/>
</dbReference>
<keyword evidence="5 6" id="KW-0472">Membrane</keyword>
<keyword evidence="3 6" id="KW-0812">Transmembrane</keyword>
<keyword evidence="9" id="KW-1185">Reference proteome</keyword>
<dbReference type="Gene3D" id="1.20.1250.20">
    <property type="entry name" value="MFS general substrate transporter like domains"/>
    <property type="match status" value="1"/>
</dbReference>
<feature type="transmembrane region" description="Helical" evidence="6">
    <location>
        <begin position="76"/>
        <end position="99"/>
    </location>
</feature>
<dbReference type="PANTHER" id="PTHR23526:SF2">
    <property type="entry name" value="MAJOR FACILITATOR SUPERFAMILY (MFS) PROFILE DOMAIN-CONTAINING PROTEIN"/>
    <property type="match status" value="1"/>
</dbReference>
<keyword evidence="4 6" id="KW-1133">Transmembrane helix</keyword>
<feature type="transmembrane region" description="Helical" evidence="6">
    <location>
        <begin position="108"/>
        <end position="128"/>
    </location>
</feature>
<dbReference type="EMBL" id="JBHSOW010000137">
    <property type="protein sequence ID" value="MFC5653838.1"/>
    <property type="molecule type" value="Genomic_DNA"/>
</dbReference>
<feature type="transmembrane region" description="Helical" evidence="6">
    <location>
        <begin position="51"/>
        <end position="70"/>
    </location>
</feature>
<dbReference type="SUPFAM" id="SSF103473">
    <property type="entry name" value="MFS general substrate transporter"/>
    <property type="match status" value="1"/>
</dbReference>
<feature type="domain" description="Major facilitator superfamily (MFS) profile" evidence="7">
    <location>
        <begin position="1"/>
        <end position="170"/>
    </location>
</feature>
<evidence type="ECO:0000259" key="7">
    <source>
        <dbReference type="PROSITE" id="PS50850"/>
    </source>
</evidence>
<organism evidence="8 9">
    <name type="scientific">Paenibacillus solisilvae</name>
    <dbReference type="NCBI Taxonomy" id="2486751"/>
    <lineage>
        <taxon>Bacteria</taxon>
        <taxon>Bacillati</taxon>
        <taxon>Bacillota</taxon>
        <taxon>Bacilli</taxon>
        <taxon>Bacillales</taxon>
        <taxon>Paenibacillaceae</taxon>
        <taxon>Paenibacillus</taxon>
    </lineage>
</organism>
<gene>
    <name evidence="8" type="ORF">ACFPYJ_32955</name>
</gene>
<evidence type="ECO:0000256" key="2">
    <source>
        <dbReference type="ARBA" id="ARBA00022448"/>
    </source>
</evidence>
<dbReference type="InterPro" id="IPR036259">
    <property type="entry name" value="MFS_trans_sf"/>
</dbReference>
<accession>A0ABW0W8R2</accession>
<dbReference type="InterPro" id="IPR052528">
    <property type="entry name" value="Sugar_transport-like"/>
</dbReference>
<sequence>MLAQPLYQIIQVNHLELSNTQIGYARVAYFTCLLVSYFVVGGIIDRLSAKHTVACGLAAFSIVPLFYAIFGNYPSVLIGSGVQGIGDAIWDIGFLAYVFRLAPGREAVVFGLHLMLFGVRGTIGPLLSTYLSGELPIADLLYSASLFGWIGLLSFSVYAWKTKTKPATGL</sequence>
<comment type="caution">
    <text evidence="8">The sequence shown here is derived from an EMBL/GenBank/DDBJ whole genome shotgun (WGS) entry which is preliminary data.</text>
</comment>
<feature type="transmembrane region" description="Helical" evidence="6">
    <location>
        <begin position="140"/>
        <end position="160"/>
    </location>
</feature>
<evidence type="ECO:0000256" key="5">
    <source>
        <dbReference type="ARBA" id="ARBA00023136"/>
    </source>
</evidence>